<dbReference type="SUPFAM" id="SSF48452">
    <property type="entry name" value="TPR-like"/>
    <property type="match status" value="1"/>
</dbReference>
<keyword evidence="9" id="KW-1185">Reference proteome</keyword>
<gene>
    <name evidence="8" type="ORF">ACX27_13000</name>
</gene>
<evidence type="ECO:0000256" key="5">
    <source>
        <dbReference type="ARBA" id="ARBA00023136"/>
    </source>
</evidence>
<dbReference type="KEGG" id="npz:ACX27_13000"/>
<name>A0A0M4SX94_9NOSO</name>
<accession>A0A0M4SX94</accession>
<reference evidence="8 9" key="2">
    <citation type="journal article" date="2016" name="Genome Announc.">
        <title>Draft Genome Sequence of the N2-Fixing Cyanobacterium Nostoc piscinale CENA21, Isolated from the Brazilian Amazon Floodplain.</title>
        <authorList>
            <person name="Leao T."/>
            <person name="Guimaraes P.I."/>
            <person name="de Melo A.G."/>
            <person name="Ramos R.T."/>
            <person name="Leao P.N."/>
            <person name="Silva A."/>
            <person name="Fiore M.F."/>
            <person name="Schneider M.P."/>
        </authorList>
    </citation>
    <scope>NUCLEOTIDE SEQUENCE [LARGE SCALE GENOMIC DNA]</scope>
    <source>
        <strain evidence="8 9">CENA21</strain>
    </source>
</reference>
<comment type="subcellular location">
    <subcellularLocation>
        <location evidence="1">Cell membrane</location>
        <topology evidence="1">Multi-pass membrane protein</topology>
    </subcellularLocation>
</comment>
<feature type="domain" description="Cardiolipin synthase N-terminal" evidence="7">
    <location>
        <begin position="13"/>
        <end position="46"/>
    </location>
</feature>
<feature type="transmembrane region" description="Helical" evidence="6">
    <location>
        <begin position="30"/>
        <end position="48"/>
    </location>
</feature>
<proteinExistence type="predicted"/>
<evidence type="ECO:0000256" key="6">
    <source>
        <dbReference type="SAM" id="Phobius"/>
    </source>
</evidence>
<protein>
    <submittedName>
        <fullName evidence="8">Tetratricopeptide TPR_2 repeat-containing protein</fullName>
    </submittedName>
</protein>
<dbReference type="Pfam" id="PF14559">
    <property type="entry name" value="TPR_19"/>
    <property type="match status" value="1"/>
</dbReference>
<dbReference type="Proteomes" id="UP000062645">
    <property type="component" value="Chromosome"/>
</dbReference>
<evidence type="ECO:0000256" key="3">
    <source>
        <dbReference type="ARBA" id="ARBA00022692"/>
    </source>
</evidence>
<keyword evidence="4 6" id="KW-1133">Transmembrane helix</keyword>
<dbReference type="AlphaFoldDB" id="A0A0M4SX94"/>
<evidence type="ECO:0000256" key="1">
    <source>
        <dbReference type="ARBA" id="ARBA00004651"/>
    </source>
</evidence>
<evidence type="ECO:0000256" key="4">
    <source>
        <dbReference type="ARBA" id="ARBA00022989"/>
    </source>
</evidence>
<keyword evidence="5 6" id="KW-0472">Membrane</keyword>
<evidence type="ECO:0000313" key="8">
    <source>
        <dbReference type="EMBL" id="ALF53546.1"/>
    </source>
</evidence>
<dbReference type="PATRIC" id="fig|224013.5.peg.3149"/>
<dbReference type="OrthoDB" id="484408at2"/>
<reference evidence="9" key="1">
    <citation type="submission" date="2015-07" db="EMBL/GenBank/DDBJ databases">
        <title>Genome Of Nitrogen-Fixing Cyanobacterium Nostoc piscinale CENA21 From Solimoes/Amazon River Floodplain Sediments And Comparative Genomics To Uncover Biosynthetic Natural Products Potential.</title>
        <authorList>
            <person name="Leao T.F."/>
            <person name="Leao P.N."/>
            <person name="Guimaraes P.I."/>
            <person name="de Melo A.G.C."/>
            <person name="Ramos R.T.J."/>
            <person name="Silva A."/>
            <person name="Fiore M.F."/>
            <person name="Schneider M.P.C."/>
        </authorList>
    </citation>
    <scope>NUCLEOTIDE SEQUENCE [LARGE SCALE GENOMIC DNA]</scope>
    <source>
        <strain evidence="9">CENA21</strain>
    </source>
</reference>
<dbReference type="EMBL" id="CP012036">
    <property type="protein sequence ID" value="ALF53546.1"/>
    <property type="molecule type" value="Genomic_DNA"/>
</dbReference>
<dbReference type="Gene3D" id="1.25.40.10">
    <property type="entry name" value="Tetratricopeptide repeat domain"/>
    <property type="match status" value="1"/>
</dbReference>
<dbReference type="InterPro" id="IPR011990">
    <property type="entry name" value="TPR-like_helical_dom_sf"/>
</dbReference>
<evidence type="ECO:0000313" key="9">
    <source>
        <dbReference type="Proteomes" id="UP000062645"/>
    </source>
</evidence>
<evidence type="ECO:0000256" key="2">
    <source>
        <dbReference type="ARBA" id="ARBA00022475"/>
    </source>
</evidence>
<dbReference type="InterPro" id="IPR027379">
    <property type="entry name" value="CLS_N"/>
</dbReference>
<dbReference type="Pfam" id="PF13396">
    <property type="entry name" value="PLDc_N"/>
    <property type="match status" value="1"/>
</dbReference>
<keyword evidence="3 6" id="KW-0812">Transmembrane</keyword>
<evidence type="ECO:0000259" key="7">
    <source>
        <dbReference type="Pfam" id="PF13396"/>
    </source>
</evidence>
<organism evidence="8 9">
    <name type="scientific">Nostoc piscinale CENA21</name>
    <dbReference type="NCBI Taxonomy" id="224013"/>
    <lineage>
        <taxon>Bacteria</taxon>
        <taxon>Bacillati</taxon>
        <taxon>Cyanobacteriota</taxon>
        <taxon>Cyanophyceae</taxon>
        <taxon>Nostocales</taxon>
        <taxon>Nostocaceae</taxon>
        <taxon>Nostoc</taxon>
    </lineage>
</organism>
<dbReference type="GO" id="GO:0005886">
    <property type="term" value="C:plasma membrane"/>
    <property type="evidence" value="ECO:0007669"/>
    <property type="project" value="UniProtKB-SubCell"/>
</dbReference>
<keyword evidence="2" id="KW-1003">Cell membrane</keyword>
<sequence length="243" mass="28494">MIKVVGLLLMAGFWLFMLYDCIRNEPDKRLWLWVLIIVNFFGAIAYCFQRWIPRGYIPVKKPWKNLTSSRKRRKVKATSIKKAAHYVNFSHHLPDDVESVDQPTASNPQDFNNADDNLQTLWNEAFIDIKNKKFTSAKSYLETILKIDPDYKYGDASLMYGETLFALQEFEAAKQHLENHIQSWNHPQAYIILAEILSRQGDVQTACNYLETIIVKIQESSYFHYKRKRLVSKAAKLLRTIKR</sequence>
<dbReference type="STRING" id="224013.ACX27_13000"/>